<dbReference type="InterPro" id="IPR025380">
    <property type="entry name" value="DUF4369"/>
</dbReference>
<dbReference type="GO" id="GO:0017004">
    <property type="term" value="P:cytochrome complex assembly"/>
    <property type="evidence" value="ECO:0007669"/>
    <property type="project" value="UniProtKB-KW"/>
</dbReference>
<keyword evidence="2" id="KW-0201">Cytochrome c-type biogenesis</keyword>
<feature type="domain" description="Thioredoxin" evidence="5">
    <location>
        <begin position="249"/>
        <end position="387"/>
    </location>
</feature>
<evidence type="ECO:0000313" key="7">
    <source>
        <dbReference type="Proteomes" id="UP000240978"/>
    </source>
</evidence>
<name>A0A2P8FLF6_9BACT</name>
<dbReference type="PANTHER" id="PTHR42852">
    <property type="entry name" value="THIOL:DISULFIDE INTERCHANGE PROTEIN DSBE"/>
    <property type="match status" value="1"/>
</dbReference>
<dbReference type="Proteomes" id="UP000240978">
    <property type="component" value="Unassembled WGS sequence"/>
</dbReference>
<dbReference type="Pfam" id="PF14289">
    <property type="entry name" value="DUF4369"/>
    <property type="match status" value="1"/>
</dbReference>
<dbReference type="AlphaFoldDB" id="A0A2P8FLF6"/>
<evidence type="ECO:0000256" key="1">
    <source>
        <dbReference type="ARBA" id="ARBA00004196"/>
    </source>
</evidence>
<comment type="subcellular location">
    <subcellularLocation>
        <location evidence="1">Cell envelope</location>
    </subcellularLocation>
</comment>
<dbReference type="GO" id="GO:0016491">
    <property type="term" value="F:oxidoreductase activity"/>
    <property type="evidence" value="ECO:0007669"/>
    <property type="project" value="InterPro"/>
</dbReference>
<dbReference type="InterPro" id="IPR036249">
    <property type="entry name" value="Thioredoxin-like_sf"/>
</dbReference>
<dbReference type="PROSITE" id="PS51257">
    <property type="entry name" value="PROKAR_LIPOPROTEIN"/>
    <property type="match status" value="1"/>
</dbReference>
<proteinExistence type="predicted"/>
<dbReference type="GO" id="GO:0030313">
    <property type="term" value="C:cell envelope"/>
    <property type="evidence" value="ECO:0007669"/>
    <property type="project" value="UniProtKB-SubCell"/>
</dbReference>
<evidence type="ECO:0000256" key="3">
    <source>
        <dbReference type="ARBA" id="ARBA00023157"/>
    </source>
</evidence>
<dbReference type="GO" id="GO:0016209">
    <property type="term" value="F:antioxidant activity"/>
    <property type="evidence" value="ECO:0007669"/>
    <property type="project" value="InterPro"/>
</dbReference>
<protein>
    <submittedName>
        <fullName evidence="6">Peroxiredoxin</fullName>
    </submittedName>
</protein>
<dbReference type="SUPFAM" id="SSF52833">
    <property type="entry name" value="Thioredoxin-like"/>
    <property type="match status" value="1"/>
</dbReference>
<evidence type="ECO:0000256" key="2">
    <source>
        <dbReference type="ARBA" id="ARBA00022748"/>
    </source>
</evidence>
<dbReference type="InterPro" id="IPR000866">
    <property type="entry name" value="AhpC/TSA"/>
</dbReference>
<accession>A0A2P8FLF6</accession>
<dbReference type="InterPro" id="IPR013766">
    <property type="entry name" value="Thioredoxin_domain"/>
</dbReference>
<dbReference type="RefSeq" id="WP_211303566.1">
    <property type="nucleotide sequence ID" value="NZ_PYGK01000021.1"/>
</dbReference>
<sequence length="387" mass="42696">MKKFALWAVAGLFLASCSQQTEKGDFVINAHIDNAPLGKIYLEELTLEEAKVVDTAVIKDASGKFTLKGILPEQALYRIRFAENNRFILLGLDAGTMSIEGDYNHLEQVKIENSEASSEIQQLLNEASTKNLALTAEMKTLDSLYQAKTPDSVLKPKMAAFETKKQELEQFIMKAATDTKSPAVAAFALSMVSTPTLLQDQKVINEIKTRFPENTLITSFTNKLNEISQKNASPATDAMAGEEENMTAVKIGQVAPDFTLPDLSGKATSLSSFKGKYVLVDFWASWCKPCRMENPNVVQAYNTYKNKNFTILGVSLDRTKEAWAKAIQADGLTWTHVSDLKFWESAVVPLYGLNSIPSNMLLDPEGKVIAVGLRGPELQAKLQEVLK</sequence>
<reference evidence="6 7" key="1">
    <citation type="submission" date="2018-03" db="EMBL/GenBank/DDBJ databases">
        <title>Genomic Encyclopedia of Archaeal and Bacterial Type Strains, Phase II (KMG-II): from individual species to whole genera.</title>
        <authorList>
            <person name="Goeker M."/>
        </authorList>
    </citation>
    <scope>NUCLEOTIDE SEQUENCE [LARGE SCALE GENOMIC DNA]</scope>
    <source>
        <strain evidence="6 7">DSM 18107</strain>
    </source>
</reference>
<dbReference type="PANTHER" id="PTHR42852:SF6">
    <property type="entry name" value="THIOL:DISULFIDE INTERCHANGE PROTEIN DSBE"/>
    <property type="match status" value="1"/>
</dbReference>
<dbReference type="CDD" id="cd02966">
    <property type="entry name" value="TlpA_like_family"/>
    <property type="match status" value="1"/>
</dbReference>
<keyword evidence="4" id="KW-0676">Redox-active center</keyword>
<dbReference type="Pfam" id="PF00578">
    <property type="entry name" value="AhpC-TSA"/>
    <property type="match status" value="1"/>
</dbReference>
<evidence type="ECO:0000256" key="4">
    <source>
        <dbReference type="ARBA" id="ARBA00023284"/>
    </source>
</evidence>
<comment type="caution">
    <text evidence="6">The sequence shown here is derived from an EMBL/GenBank/DDBJ whole genome shotgun (WGS) entry which is preliminary data.</text>
</comment>
<dbReference type="EMBL" id="PYGK01000021">
    <property type="protein sequence ID" value="PSL22536.1"/>
    <property type="molecule type" value="Genomic_DNA"/>
</dbReference>
<organism evidence="6 7">
    <name type="scientific">Chitinophaga ginsengisoli</name>
    <dbReference type="NCBI Taxonomy" id="363837"/>
    <lineage>
        <taxon>Bacteria</taxon>
        <taxon>Pseudomonadati</taxon>
        <taxon>Bacteroidota</taxon>
        <taxon>Chitinophagia</taxon>
        <taxon>Chitinophagales</taxon>
        <taxon>Chitinophagaceae</taxon>
        <taxon>Chitinophaga</taxon>
    </lineage>
</organism>
<evidence type="ECO:0000259" key="5">
    <source>
        <dbReference type="PROSITE" id="PS51352"/>
    </source>
</evidence>
<keyword evidence="7" id="KW-1185">Reference proteome</keyword>
<gene>
    <name evidence="6" type="ORF">CLV42_1216</name>
</gene>
<evidence type="ECO:0000313" key="6">
    <source>
        <dbReference type="EMBL" id="PSL22536.1"/>
    </source>
</evidence>
<dbReference type="PROSITE" id="PS51352">
    <property type="entry name" value="THIOREDOXIN_2"/>
    <property type="match status" value="1"/>
</dbReference>
<dbReference type="InterPro" id="IPR050553">
    <property type="entry name" value="Thioredoxin_ResA/DsbE_sf"/>
</dbReference>
<dbReference type="Gene3D" id="3.40.30.10">
    <property type="entry name" value="Glutaredoxin"/>
    <property type="match status" value="1"/>
</dbReference>
<keyword evidence="3" id="KW-1015">Disulfide bond</keyword>